<reference evidence="2 3" key="1">
    <citation type="submission" date="2013-11" db="EMBL/GenBank/DDBJ databases">
        <title>Single cell genomics of uncultured Tannerella BU063 (oral taxon 286).</title>
        <authorList>
            <person name="Beall C.J."/>
            <person name="Campbell A.G."/>
            <person name="Griffen A.L."/>
            <person name="Podar M."/>
            <person name="Leys E.J."/>
        </authorList>
    </citation>
    <scope>NUCLEOTIDE SEQUENCE [LARGE SCALE GENOMIC DNA]</scope>
    <source>
        <strain evidence="2">Cell 2</strain>
    </source>
</reference>
<dbReference type="Proteomes" id="UP000018837">
    <property type="component" value="Unassembled WGS sequence"/>
</dbReference>
<gene>
    <name evidence="2" type="ORF">N425_11245</name>
</gene>
<protein>
    <submittedName>
        <fullName evidence="2">Uncharacterized protein</fullName>
    </submittedName>
</protein>
<dbReference type="AlphaFoldDB" id="W2C3W1"/>
<feature type="region of interest" description="Disordered" evidence="1">
    <location>
        <begin position="268"/>
        <end position="293"/>
    </location>
</feature>
<comment type="caution">
    <text evidence="2">The sequence shown here is derived from an EMBL/GenBank/DDBJ whole genome shotgun (WGS) entry which is preliminary data.</text>
</comment>
<evidence type="ECO:0000256" key="1">
    <source>
        <dbReference type="SAM" id="MobiDB-lite"/>
    </source>
</evidence>
<organism evidence="2 3">
    <name type="scientific">Tannerella sp. oral taxon BU063 isolate Cell 2</name>
    <dbReference type="NCBI Taxonomy" id="1411148"/>
    <lineage>
        <taxon>Bacteria</taxon>
        <taxon>Pseudomonadati</taxon>
        <taxon>Bacteroidota</taxon>
        <taxon>Bacteroidia</taxon>
        <taxon>Bacteroidales</taxon>
        <taxon>Tannerellaceae</taxon>
        <taxon>Tannerella</taxon>
    </lineage>
</organism>
<evidence type="ECO:0000313" key="2">
    <source>
        <dbReference type="EMBL" id="ETK01147.1"/>
    </source>
</evidence>
<dbReference type="EMBL" id="AYUF01000490">
    <property type="protein sequence ID" value="ETK01147.1"/>
    <property type="molecule type" value="Genomic_DNA"/>
</dbReference>
<name>W2C3W1_9BACT</name>
<sequence>MLPRTGGTARSILQNFIQCYELAQQIDEESAIVQGLEKKLSKKPNEQLERLLKDYRGVLTKRMRQLEATQINVDSQLSEEEKAAYSRLCERFEALLSTDKIWLITDEMLTTQRKAFSNISIKRCEASIYVGVFNFLKSAFDIPVLDSGDARYYIYPKFIIKATDVCHFYVYPHDSDRLTAATVNYQENEASPVDAEFLKYTWQYVNKNGEPDKRYANNSRYPVFKYCFLFVNTGNTTAKFMFSNYTTASEFATAYTVYANLLTAPNTTPTEPAPEVAPSEPIPEAVPTESIPKAEPKTPVVSVRGFSAIERETTNLYLYIKSLDSMAAVREALRKHTALDFAEEIKFTVSGRLAFAVWIDVLKCYKKLGYKIDPSKGECIALSVFVAELYLPDALMLEMSEDKMVEVLPATKRLVSMTEEVYPFTEPDDELLFVKVLRADGVDEAIVNKYMALLHQFVSVVVKADGRVDEQEKTWLKQLKTFTPLENRVVLKGPVTR</sequence>
<accession>W2C3W1</accession>
<feature type="compositionally biased region" description="Low complexity" evidence="1">
    <location>
        <begin position="268"/>
        <end position="287"/>
    </location>
</feature>
<proteinExistence type="predicted"/>
<dbReference type="PATRIC" id="fig|1411148.3.peg.1835"/>
<evidence type="ECO:0000313" key="3">
    <source>
        <dbReference type="Proteomes" id="UP000018837"/>
    </source>
</evidence>